<dbReference type="Proteomes" id="UP000317650">
    <property type="component" value="Chromosome 8"/>
</dbReference>
<keyword evidence="3" id="KW-1185">Reference proteome</keyword>
<protein>
    <submittedName>
        <fullName evidence="2">Uncharacterized protein</fullName>
    </submittedName>
</protein>
<evidence type="ECO:0000256" key="1">
    <source>
        <dbReference type="SAM" id="MobiDB-lite"/>
    </source>
</evidence>
<dbReference type="EMBL" id="PYDT01000002">
    <property type="protein sequence ID" value="THU68984.1"/>
    <property type="molecule type" value="Genomic_DNA"/>
</dbReference>
<comment type="caution">
    <text evidence="2">The sequence shown here is derived from an EMBL/GenBank/DDBJ whole genome shotgun (WGS) entry which is preliminary data.</text>
</comment>
<feature type="compositionally biased region" description="Polar residues" evidence="1">
    <location>
        <begin position="35"/>
        <end position="44"/>
    </location>
</feature>
<dbReference type="AlphaFoldDB" id="A0A4S8K2K5"/>
<organism evidence="2 3">
    <name type="scientific">Musa balbisiana</name>
    <name type="common">Banana</name>
    <dbReference type="NCBI Taxonomy" id="52838"/>
    <lineage>
        <taxon>Eukaryota</taxon>
        <taxon>Viridiplantae</taxon>
        <taxon>Streptophyta</taxon>
        <taxon>Embryophyta</taxon>
        <taxon>Tracheophyta</taxon>
        <taxon>Spermatophyta</taxon>
        <taxon>Magnoliopsida</taxon>
        <taxon>Liliopsida</taxon>
        <taxon>Zingiberales</taxon>
        <taxon>Musaceae</taxon>
        <taxon>Musa</taxon>
    </lineage>
</organism>
<reference evidence="2 3" key="1">
    <citation type="journal article" date="2019" name="Nat. Plants">
        <title>Genome sequencing of Musa balbisiana reveals subgenome evolution and function divergence in polyploid bananas.</title>
        <authorList>
            <person name="Yao X."/>
        </authorList>
    </citation>
    <scope>NUCLEOTIDE SEQUENCE [LARGE SCALE GENOMIC DNA]</scope>
    <source>
        <strain evidence="3">cv. DH-PKW</strain>
        <tissue evidence="2">Leaves</tissue>
    </source>
</reference>
<evidence type="ECO:0000313" key="2">
    <source>
        <dbReference type="EMBL" id="THU68984.1"/>
    </source>
</evidence>
<accession>A0A4S8K2K5</accession>
<sequence>MYPRPEQGVQATSTLFGTIQVDVEHPKVAPRNMGRRQTTSTCMVSDTPGPFHKTQDDVDPYGLGTSHPLEESTFIKGPRTTDHPIAGIKNQPSYQ</sequence>
<proteinExistence type="predicted"/>
<evidence type="ECO:0000313" key="3">
    <source>
        <dbReference type="Proteomes" id="UP000317650"/>
    </source>
</evidence>
<feature type="region of interest" description="Disordered" evidence="1">
    <location>
        <begin position="26"/>
        <end position="95"/>
    </location>
</feature>
<name>A0A4S8K2K5_MUSBA</name>
<gene>
    <name evidence="2" type="ORF">C4D60_Mb08t09580</name>
</gene>